<dbReference type="Proteomes" id="UP000683429">
    <property type="component" value="Chromosome"/>
</dbReference>
<name>A0A1H8QYY5_9BACL</name>
<dbReference type="OrthoDB" id="2680178at2"/>
<evidence type="ECO:0000313" key="4">
    <source>
        <dbReference type="Proteomes" id="UP000683429"/>
    </source>
</evidence>
<evidence type="ECO:0000313" key="1">
    <source>
        <dbReference type="EMBL" id="QWU14879.1"/>
    </source>
</evidence>
<dbReference type="EMBL" id="CP076607">
    <property type="protein sequence ID" value="QWU14879.1"/>
    <property type="molecule type" value="Genomic_DNA"/>
</dbReference>
<dbReference type="EMBL" id="FODH01000009">
    <property type="protein sequence ID" value="SEO59064.1"/>
    <property type="molecule type" value="Genomic_DNA"/>
</dbReference>
<dbReference type="AlphaFoldDB" id="A0A1H8QYY5"/>
<reference evidence="1 4" key="2">
    <citation type="submission" date="2021-06" db="EMBL/GenBank/DDBJ databases">
        <title>Whole genome sequence of Paenibacillus sophorae DSM23020 for comparative genomics.</title>
        <authorList>
            <person name="Kim M.-J."/>
            <person name="Lee G."/>
            <person name="Shin J.-H."/>
        </authorList>
    </citation>
    <scope>NUCLEOTIDE SEQUENCE [LARGE SCALE GENOMIC DNA]</scope>
    <source>
        <strain evidence="1 4">DSM 23020</strain>
    </source>
</reference>
<proteinExistence type="predicted"/>
<evidence type="ECO:0000313" key="2">
    <source>
        <dbReference type="EMBL" id="SEO59064.1"/>
    </source>
</evidence>
<accession>A0A1H8QYY5</accession>
<keyword evidence="4" id="KW-1185">Reference proteome</keyword>
<organism evidence="2 3">
    <name type="scientific">Paenibacillus sophorae</name>
    <dbReference type="NCBI Taxonomy" id="1333845"/>
    <lineage>
        <taxon>Bacteria</taxon>
        <taxon>Bacillati</taxon>
        <taxon>Bacillota</taxon>
        <taxon>Bacilli</taxon>
        <taxon>Bacillales</taxon>
        <taxon>Paenibacillaceae</taxon>
        <taxon>Paenibacillus</taxon>
    </lineage>
</organism>
<dbReference type="Proteomes" id="UP000198809">
    <property type="component" value="Unassembled WGS sequence"/>
</dbReference>
<dbReference type="STRING" id="1333845.SAMN04487895_10953"/>
<reference evidence="2 3" key="1">
    <citation type="submission" date="2016-10" db="EMBL/GenBank/DDBJ databases">
        <authorList>
            <person name="de Groot N.N."/>
        </authorList>
    </citation>
    <scope>NUCLEOTIDE SEQUENCE [LARGE SCALE GENOMIC DNA]</scope>
    <source>
        <strain evidence="2 3">CGMCC 1.10238</strain>
    </source>
</reference>
<gene>
    <name evidence="1" type="ORF">KP014_23640</name>
    <name evidence="2" type="ORF">SAMN04487895_10953</name>
</gene>
<dbReference type="RefSeq" id="WP_036598442.1">
    <property type="nucleotide sequence ID" value="NZ_CP076607.1"/>
</dbReference>
<sequence length="59" mass="6919">MDDDRVEYTVEYQDTNGILYFENVKASNLSEAKVQIRQRLPDVFIRAVTIVPNQNEDEQ</sequence>
<evidence type="ECO:0000313" key="3">
    <source>
        <dbReference type="Proteomes" id="UP000198809"/>
    </source>
</evidence>
<protein>
    <submittedName>
        <fullName evidence="2">Uncharacterized protein</fullName>
    </submittedName>
</protein>